<dbReference type="Pfam" id="PF00005">
    <property type="entry name" value="ABC_tran"/>
    <property type="match status" value="1"/>
</dbReference>
<keyword evidence="8" id="KW-0472">Membrane</keyword>
<proteinExistence type="predicted"/>
<dbReference type="GO" id="GO:0015416">
    <property type="term" value="F:ABC-type phosphonate transporter activity"/>
    <property type="evidence" value="ECO:0007669"/>
    <property type="project" value="InterPro"/>
</dbReference>
<feature type="region of interest" description="Disordered" evidence="9">
    <location>
        <begin position="254"/>
        <end position="282"/>
    </location>
</feature>
<evidence type="ECO:0000256" key="7">
    <source>
        <dbReference type="ARBA" id="ARBA00022967"/>
    </source>
</evidence>
<keyword evidence="7" id="KW-1278">Translocase</keyword>
<evidence type="ECO:0000256" key="1">
    <source>
        <dbReference type="ARBA" id="ARBA00004417"/>
    </source>
</evidence>
<comment type="caution">
    <text evidence="11">The sequence shown here is derived from an EMBL/GenBank/DDBJ whole genome shotgun (WGS) entry which is preliminary data.</text>
</comment>
<reference evidence="11 12" key="1">
    <citation type="submission" date="2015-06" db="EMBL/GenBank/DDBJ databases">
        <title>Marinobacter subterrani, a genetically tractable neutrophilic iron-oxidizing strain isolated from the Soudan Iron Mine.</title>
        <authorList>
            <person name="Bonis B.M."/>
            <person name="Gralnick J.A."/>
        </authorList>
    </citation>
    <scope>NUCLEOTIDE SEQUENCE [LARGE SCALE GENOMIC DNA]</scope>
    <source>
        <strain evidence="11 12">JG233</strain>
    </source>
</reference>
<dbReference type="PROSITE" id="PS00211">
    <property type="entry name" value="ABC_TRANSPORTER_1"/>
    <property type="match status" value="1"/>
</dbReference>
<dbReference type="GO" id="GO:0016887">
    <property type="term" value="F:ATP hydrolysis activity"/>
    <property type="evidence" value="ECO:0007669"/>
    <property type="project" value="InterPro"/>
</dbReference>
<dbReference type="InterPro" id="IPR003439">
    <property type="entry name" value="ABC_transporter-like_ATP-bd"/>
</dbReference>
<dbReference type="PANTHER" id="PTHR43166">
    <property type="entry name" value="AMINO ACID IMPORT ATP-BINDING PROTEIN"/>
    <property type="match status" value="1"/>
</dbReference>
<evidence type="ECO:0000256" key="2">
    <source>
        <dbReference type="ARBA" id="ARBA00022448"/>
    </source>
</evidence>
<dbReference type="Proteomes" id="UP000036102">
    <property type="component" value="Unassembled WGS sequence"/>
</dbReference>
<evidence type="ECO:0000256" key="3">
    <source>
        <dbReference type="ARBA" id="ARBA00022475"/>
    </source>
</evidence>
<evidence type="ECO:0000256" key="8">
    <source>
        <dbReference type="ARBA" id="ARBA00023136"/>
    </source>
</evidence>
<dbReference type="Gene3D" id="3.40.50.300">
    <property type="entry name" value="P-loop containing nucleotide triphosphate hydrolases"/>
    <property type="match status" value="1"/>
</dbReference>
<feature type="domain" description="ABC transporter" evidence="10">
    <location>
        <begin position="12"/>
        <end position="254"/>
    </location>
</feature>
<dbReference type="EMBL" id="LFBU01000001">
    <property type="protein sequence ID" value="KMQ75586.1"/>
    <property type="molecule type" value="Genomic_DNA"/>
</dbReference>
<dbReference type="OrthoDB" id="9802264at2"/>
<dbReference type="AlphaFoldDB" id="A0A0J7JCS5"/>
<dbReference type="STRING" id="1658765.Msub_11795"/>
<dbReference type="SMART" id="SM00382">
    <property type="entry name" value="AAA"/>
    <property type="match status" value="1"/>
</dbReference>
<gene>
    <name evidence="11" type="ORF">Msub_11795</name>
</gene>
<dbReference type="SUPFAM" id="SSF52540">
    <property type="entry name" value="P-loop containing nucleoside triphosphate hydrolases"/>
    <property type="match status" value="1"/>
</dbReference>
<evidence type="ECO:0000256" key="9">
    <source>
        <dbReference type="SAM" id="MobiDB-lite"/>
    </source>
</evidence>
<dbReference type="InterPro" id="IPR027417">
    <property type="entry name" value="P-loop_NTPase"/>
</dbReference>
<keyword evidence="4" id="KW-0997">Cell inner membrane</keyword>
<dbReference type="GO" id="GO:0005886">
    <property type="term" value="C:plasma membrane"/>
    <property type="evidence" value="ECO:0007669"/>
    <property type="project" value="UniProtKB-SubCell"/>
</dbReference>
<keyword evidence="5" id="KW-0547">Nucleotide-binding</keyword>
<organism evidence="11 12">
    <name type="scientific">Marinobacter subterrani</name>
    <dbReference type="NCBI Taxonomy" id="1658765"/>
    <lineage>
        <taxon>Bacteria</taxon>
        <taxon>Pseudomonadati</taxon>
        <taxon>Pseudomonadota</taxon>
        <taxon>Gammaproteobacteria</taxon>
        <taxon>Pseudomonadales</taxon>
        <taxon>Marinobacteraceae</taxon>
        <taxon>Marinobacter</taxon>
    </lineage>
</organism>
<dbReference type="InterPro" id="IPR012693">
    <property type="entry name" value="ABC_transpr_PhnC"/>
</dbReference>
<name>A0A0J7JCS5_9GAMM</name>
<accession>A0A0J7JCS5</accession>
<comment type="subcellular location">
    <subcellularLocation>
        <location evidence="1">Cell inner membrane</location>
        <topology evidence="1">Peripheral membrane protein</topology>
    </subcellularLocation>
</comment>
<evidence type="ECO:0000256" key="4">
    <source>
        <dbReference type="ARBA" id="ARBA00022519"/>
    </source>
</evidence>
<dbReference type="RefSeq" id="WP_048495660.1">
    <property type="nucleotide sequence ID" value="NZ_JADQCF010000004.1"/>
</dbReference>
<dbReference type="CDD" id="cd03256">
    <property type="entry name" value="ABC_PhnC_transporter"/>
    <property type="match status" value="1"/>
</dbReference>
<dbReference type="InterPro" id="IPR017871">
    <property type="entry name" value="ABC_transporter-like_CS"/>
</dbReference>
<dbReference type="EC" id="3.6.3.28" evidence="11"/>
<dbReference type="GO" id="GO:0005524">
    <property type="term" value="F:ATP binding"/>
    <property type="evidence" value="ECO:0007669"/>
    <property type="project" value="UniProtKB-KW"/>
</dbReference>
<dbReference type="PATRIC" id="fig|1658765.3.peg.1790"/>
<keyword evidence="3" id="KW-1003">Cell membrane</keyword>
<keyword evidence="12" id="KW-1185">Reference proteome</keyword>
<dbReference type="InterPro" id="IPR050086">
    <property type="entry name" value="MetN_ABC_transporter-like"/>
</dbReference>
<dbReference type="PROSITE" id="PS50893">
    <property type="entry name" value="ABC_TRANSPORTER_2"/>
    <property type="match status" value="1"/>
</dbReference>
<protein>
    <submittedName>
        <fullName evidence="11">Phosphonate ABC transporter, ATP-binding protein</fullName>
        <ecNumber evidence="11">3.6.3.28</ecNumber>
    </submittedName>
</protein>
<dbReference type="InterPro" id="IPR003593">
    <property type="entry name" value="AAA+_ATPase"/>
</dbReference>
<dbReference type="PANTHER" id="PTHR43166:SF6">
    <property type="entry name" value="PHOSPHONATES IMPORT ATP-BINDING PROTEIN PHNC"/>
    <property type="match status" value="1"/>
</dbReference>
<evidence type="ECO:0000259" key="10">
    <source>
        <dbReference type="PROSITE" id="PS50893"/>
    </source>
</evidence>
<keyword evidence="2" id="KW-0813">Transport</keyword>
<keyword evidence="11" id="KW-0378">Hydrolase</keyword>
<sequence length="282" mass="30924">MTPAPSSFNTMLRIDGMGVTYPGNVLALRPTTIEFSKGEFTVLLGLSGAGKSTLLRSLNHLVRPTSGKVISSEFGVLDNRRTVRQHRSRTAMVFQHHQLIERHTALQNVLTGRLAYHSTCRSLLPLPRADLELAYHCLERVGLADKAIARVDQLSGGQQQRVGIARALAQQPSMILADEPVASLDPATSARVLGLLRDICREDGITAVISLHQLEYARRFADRIVGLANARIVFDDTPAHLRQEHLNEIYQQEANPASGPARTPALAPVAITPQPKQMEIAR</sequence>
<evidence type="ECO:0000256" key="6">
    <source>
        <dbReference type="ARBA" id="ARBA00022840"/>
    </source>
</evidence>
<evidence type="ECO:0000313" key="12">
    <source>
        <dbReference type="Proteomes" id="UP000036102"/>
    </source>
</evidence>
<evidence type="ECO:0000313" key="11">
    <source>
        <dbReference type="EMBL" id="KMQ75586.1"/>
    </source>
</evidence>
<evidence type="ECO:0000256" key="5">
    <source>
        <dbReference type="ARBA" id="ARBA00022741"/>
    </source>
</evidence>
<dbReference type="NCBIfam" id="TIGR02315">
    <property type="entry name" value="ABC_phnC"/>
    <property type="match status" value="1"/>
</dbReference>
<keyword evidence="6 11" id="KW-0067">ATP-binding</keyword>